<sequence>MSQKTQVVSFKLDKLTFEIICKQDAAFLFRENPMIGLDRVLASDQIFTDAKKGELASAADIQKLPQDPIKHIIMHGHVSLSTEERRKRVEAKLVEIIGYIHANYLDNLGKPIAHERVKAAIDQLKGLQVDPFAETKTQVDDILKKLEKASLLYVKSGGMECVITCKYDTLSKVQQIIKKCHCDVIGEDYGADIKLTITVSPGNIDNMVHDLEKECKGHFNFTLGGQNNNQPVEEETKGKKKGKK</sequence>
<dbReference type="PANTHER" id="PTHR10927:SF4">
    <property type="entry name" value="RIBOSOME MATURATION PROTEIN SDO1 HOMOLOG"/>
    <property type="match status" value="1"/>
</dbReference>
<dbReference type="PANTHER" id="PTHR10927">
    <property type="entry name" value="RIBOSOME MATURATION PROTEIN SBDS"/>
    <property type="match status" value="1"/>
</dbReference>
<evidence type="ECO:0000256" key="1">
    <source>
        <dbReference type="SAM" id="MobiDB-lite"/>
    </source>
</evidence>
<comment type="caution">
    <text evidence="5">The sequence shown here is derived from an EMBL/GenBank/DDBJ whole genome shotgun (WGS) entry which is preliminary data.</text>
</comment>
<dbReference type="SUPFAM" id="SSF54980">
    <property type="entry name" value="EF-G C-terminal domain-like"/>
    <property type="match status" value="1"/>
</dbReference>
<evidence type="ECO:0000313" key="5">
    <source>
        <dbReference type="EMBL" id="CAI9957815.1"/>
    </source>
</evidence>
<dbReference type="Gene3D" id="3.30.1250.10">
    <property type="entry name" value="Ribosome maturation protein SBDS, N-terminal domain"/>
    <property type="match status" value="1"/>
</dbReference>
<dbReference type="EMBL" id="CAXDID020000589">
    <property type="protein sequence ID" value="CAL6104867.1"/>
    <property type="molecule type" value="Genomic_DNA"/>
</dbReference>
<dbReference type="Pfam" id="PF01172">
    <property type="entry name" value="SBDS_N"/>
    <property type="match status" value="1"/>
</dbReference>
<dbReference type="SUPFAM" id="SSF109728">
    <property type="entry name" value="Hypothetical protein AF0491, middle domain"/>
    <property type="match status" value="1"/>
</dbReference>
<dbReference type="InterPro" id="IPR037188">
    <property type="entry name" value="Sdo1/SBDS_central_sf"/>
</dbReference>
<reference evidence="6 8" key="2">
    <citation type="submission" date="2024-07" db="EMBL/GenBank/DDBJ databases">
        <authorList>
            <person name="Akdeniz Z."/>
        </authorList>
    </citation>
    <scope>NUCLEOTIDE SEQUENCE [LARGE SCALE GENOMIC DNA]</scope>
</reference>
<dbReference type="EMBL" id="CAXDID020000482">
    <property type="protein sequence ID" value="CAL6096136.1"/>
    <property type="molecule type" value="Genomic_DNA"/>
</dbReference>
<dbReference type="EMBL" id="CATOUU010000159">
    <property type="protein sequence ID" value="CAI9918518.1"/>
    <property type="molecule type" value="Genomic_DNA"/>
</dbReference>
<feature type="region of interest" description="Disordered" evidence="1">
    <location>
        <begin position="222"/>
        <end position="244"/>
    </location>
</feature>
<organism evidence="5">
    <name type="scientific">Hexamita inflata</name>
    <dbReference type="NCBI Taxonomy" id="28002"/>
    <lineage>
        <taxon>Eukaryota</taxon>
        <taxon>Metamonada</taxon>
        <taxon>Diplomonadida</taxon>
        <taxon>Hexamitidae</taxon>
        <taxon>Hexamitinae</taxon>
        <taxon>Hexamita</taxon>
    </lineage>
</organism>
<name>A0AA86QUC7_9EUKA</name>
<accession>A0AA86QUC7</accession>
<dbReference type="Gene3D" id="1.10.10.900">
    <property type="entry name" value="SBDS protein C-terminal domain, subdomain 1"/>
    <property type="match status" value="1"/>
</dbReference>
<evidence type="ECO:0000313" key="6">
    <source>
        <dbReference type="EMBL" id="CAL6096136.1"/>
    </source>
</evidence>
<keyword evidence="8" id="KW-1185">Reference proteome</keyword>
<evidence type="ECO:0000259" key="3">
    <source>
        <dbReference type="Pfam" id="PF09186"/>
    </source>
</evidence>
<protein>
    <submittedName>
        <fullName evidence="5">Shwachman-Bodian-Diamond protein-like protein</fullName>
    </submittedName>
    <submittedName>
        <fullName evidence="6">Shwachman-Bodian-Diamond_protein-like protein</fullName>
    </submittedName>
</protein>
<feature type="domain" description="UPF0029" evidence="3">
    <location>
        <begin position="163"/>
        <end position="206"/>
    </location>
</feature>
<dbReference type="EMBL" id="CATOUU010000894">
    <property type="protein sequence ID" value="CAI9957815.1"/>
    <property type="molecule type" value="Genomic_DNA"/>
</dbReference>
<evidence type="ECO:0000259" key="2">
    <source>
        <dbReference type="Pfam" id="PF01172"/>
    </source>
</evidence>
<feature type="domain" description="Ribosome maturation protein SDO1/SBDS N-terminal" evidence="2">
    <location>
        <begin position="6"/>
        <end position="86"/>
    </location>
</feature>
<evidence type="ECO:0000313" key="8">
    <source>
        <dbReference type="Proteomes" id="UP001642409"/>
    </source>
</evidence>
<dbReference type="Gene3D" id="3.30.70.240">
    <property type="match status" value="1"/>
</dbReference>
<dbReference type="InterPro" id="IPR019783">
    <property type="entry name" value="SDO1/SBDS_N"/>
</dbReference>
<dbReference type="InterPro" id="IPR039100">
    <property type="entry name" value="Sdo1/SBDS-like"/>
</dbReference>
<dbReference type="Pfam" id="PF09186">
    <property type="entry name" value="DUF1949"/>
    <property type="match status" value="1"/>
</dbReference>
<dbReference type="InterPro" id="IPR015269">
    <property type="entry name" value="UPF0029_Impact_C"/>
</dbReference>
<dbReference type="InterPro" id="IPR035647">
    <property type="entry name" value="EFG_III/V"/>
</dbReference>
<evidence type="ECO:0000313" key="4">
    <source>
        <dbReference type="EMBL" id="CAI9918518.1"/>
    </source>
</evidence>
<dbReference type="InterPro" id="IPR036786">
    <property type="entry name" value="Ribosome_mat_SBDS_N_sf"/>
</dbReference>
<proteinExistence type="predicted"/>
<dbReference type="Proteomes" id="UP001642409">
    <property type="component" value="Unassembled WGS sequence"/>
</dbReference>
<dbReference type="SUPFAM" id="SSF89895">
    <property type="entry name" value="FYSH domain"/>
    <property type="match status" value="1"/>
</dbReference>
<gene>
    <name evidence="5" type="ORF">HINF_LOCUS45460</name>
    <name evidence="4" type="ORF">HINF_LOCUS6163</name>
    <name evidence="6" type="ORF">HINF_LOCUS68286</name>
    <name evidence="7" type="ORF">HINF_LOCUS72988</name>
</gene>
<dbReference type="AlphaFoldDB" id="A0AA86QUC7"/>
<evidence type="ECO:0000313" key="7">
    <source>
        <dbReference type="EMBL" id="CAL6104867.1"/>
    </source>
</evidence>
<reference evidence="5" key="1">
    <citation type="submission" date="2023-06" db="EMBL/GenBank/DDBJ databases">
        <authorList>
            <person name="Kurt Z."/>
        </authorList>
    </citation>
    <scope>NUCLEOTIDE SEQUENCE</scope>
</reference>